<organism evidence="2 3">
    <name type="scientific">Pinctada imbricata</name>
    <name type="common">Atlantic pearl-oyster</name>
    <name type="synonym">Pinctada martensii</name>
    <dbReference type="NCBI Taxonomy" id="66713"/>
    <lineage>
        <taxon>Eukaryota</taxon>
        <taxon>Metazoa</taxon>
        <taxon>Spiralia</taxon>
        <taxon>Lophotrochozoa</taxon>
        <taxon>Mollusca</taxon>
        <taxon>Bivalvia</taxon>
        <taxon>Autobranchia</taxon>
        <taxon>Pteriomorphia</taxon>
        <taxon>Pterioida</taxon>
        <taxon>Pterioidea</taxon>
        <taxon>Pteriidae</taxon>
        <taxon>Pinctada</taxon>
    </lineage>
</organism>
<keyword evidence="3" id="KW-1185">Reference proteome</keyword>
<evidence type="ECO:0000256" key="1">
    <source>
        <dbReference type="SAM" id="MobiDB-lite"/>
    </source>
</evidence>
<accession>A0AA88YKX3</accession>
<protein>
    <submittedName>
        <fullName evidence="2">Uncharacterized protein</fullName>
    </submittedName>
</protein>
<dbReference type="EMBL" id="VSWD01000002">
    <property type="protein sequence ID" value="KAK3106931.1"/>
    <property type="molecule type" value="Genomic_DNA"/>
</dbReference>
<feature type="region of interest" description="Disordered" evidence="1">
    <location>
        <begin position="1"/>
        <end position="45"/>
    </location>
</feature>
<sequence>MELRRRLRARDMPDACTDKGDETNNNLDPPVVSLPMAPEHREEENMEIDAISKKPETSFLQNEKASQQKSVENTLSFDPQLLLKSLYEMTKFMTAQNAKISAS</sequence>
<gene>
    <name evidence="2" type="ORF">FSP39_003281</name>
</gene>
<evidence type="ECO:0000313" key="3">
    <source>
        <dbReference type="Proteomes" id="UP001186944"/>
    </source>
</evidence>
<dbReference type="AlphaFoldDB" id="A0AA88YKX3"/>
<comment type="caution">
    <text evidence="2">The sequence shown here is derived from an EMBL/GenBank/DDBJ whole genome shotgun (WGS) entry which is preliminary data.</text>
</comment>
<proteinExistence type="predicted"/>
<evidence type="ECO:0000313" key="2">
    <source>
        <dbReference type="EMBL" id="KAK3106931.1"/>
    </source>
</evidence>
<feature type="compositionally biased region" description="Basic and acidic residues" evidence="1">
    <location>
        <begin position="1"/>
        <end position="22"/>
    </location>
</feature>
<name>A0AA88YKX3_PINIB</name>
<dbReference type="Proteomes" id="UP001186944">
    <property type="component" value="Unassembled WGS sequence"/>
</dbReference>
<reference evidence="2" key="1">
    <citation type="submission" date="2019-08" db="EMBL/GenBank/DDBJ databases">
        <title>The improved chromosome-level genome for the pearl oyster Pinctada fucata martensii using PacBio sequencing and Hi-C.</title>
        <authorList>
            <person name="Zheng Z."/>
        </authorList>
    </citation>
    <scope>NUCLEOTIDE SEQUENCE</scope>
    <source>
        <strain evidence="2">ZZ-2019</strain>
        <tissue evidence="2">Adductor muscle</tissue>
    </source>
</reference>